<evidence type="ECO:0000313" key="2">
    <source>
        <dbReference type="EMBL" id="SCU66476.1"/>
    </source>
</evidence>
<dbReference type="EMBL" id="CZPT02000552">
    <property type="protein sequence ID" value="SCU66476.1"/>
    <property type="molecule type" value="Genomic_DNA"/>
</dbReference>
<dbReference type="Proteomes" id="UP000195570">
    <property type="component" value="Unassembled WGS sequence"/>
</dbReference>
<sequence length="309" mass="34243">MSYRRKVSSIIQLSTLRQLQLMCNAEAMSLPFQVHNAQALLEQLKVYHPAKYEQFSKNPTTQEFVPSRVISNADGGSVTKGAPIFTLPLPKHFINPTDSAEDIIPRTFYHSSVARVVADPDAECYLPRCGLTGLFFSREEVVDNLQAAAAELHFRSPFWIRTDHPALGDFLTLKDDSEAICISLTAAVISIEDVEPFPVDLLHPKLKQALALGKHAFSEQIPPGMNALSGFVTKNPFVQSLPNGGVWLSHKQVLQQSFQIKKKSSAGESPFVLAEIEQWELHNADQLSVPGRLALNHNANNSKRTSVFT</sequence>
<feature type="domain" description="Trypanosoma Tc-38 (p38) protein" evidence="1">
    <location>
        <begin position="135"/>
        <end position="196"/>
    </location>
</feature>
<comment type="caution">
    <text evidence="2">The sequence shown here is derived from an EMBL/GenBank/DDBJ whole genome shotgun (WGS) entry which is preliminary data.</text>
</comment>
<gene>
    <name evidence="2" type="ORF">TEOVI_000827200</name>
</gene>
<dbReference type="Pfam" id="PF20054">
    <property type="entry name" value="Tc-38"/>
    <property type="match status" value="1"/>
</dbReference>
<dbReference type="InterPro" id="IPR045399">
    <property type="entry name" value="Tc-38"/>
</dbReference>
<organism evidence="2 3">
    <name type="scientific">Trypanosoma equiperdum</name>
    <dbReference type="NCBI Taxonomy" id="5694"/>
    <lineage>
        <taxon>Eukaryota</taxon>
        <taxon>Discoba</taxon>
        <taxon>Euglenozoa</taxon>
        <taxon>Kinetoplastea</taxon>
        <taxon>Metakinetoplastina</taxon>
        <taxon>Trypanosomatida</taxon>
        <taxon>Trypanosomatidae</taxon>
        <taxon>Trypanosoma</taxon>
    </lineage>
</organism>
<accession>A0A1G4I3Z1</accession>
<dbReference type="VEuPathDB" id="TriTrypDB:TEOVI_000827200"/>
<keyword evidence="3" id="KW-1185">Reference proteome</keyword>
<name>A0A1G4I3Z1_TRYEQ</name>
<reference evidence="2" key="1">
    <citation type="submission" date="2016-09" db="EMBL/GenBank/DDBJ databases">
        <authorList>
            <person name="Hebert L."/>
            <person name="Moumen B."/>
        </authorList>
    </citation>
    <scope>NUCLEOTIDE SEQUENCE [LARGE SCALE GENOMIC DNA]</scope>
    <source>
        <strain evidence="2">OVI</strain>
    </source>
</reference>
<protein>
    <recommendedName>
        <fullName evidence="1">Trypanosoma Tc-38 (p38) protein domain-containing protein</fullName>
    </recommendedName>
</protein>
<evidence type="ECO:0000259" key="1">
    <source>
        <dbReference type="Pfam" id="PF20054"/>
    </source>
</evidence>
<evidence type="ECO:0000313" key="3">
    <source>
        <dbReference type="Proteomes" id="UP000195570"/>
    </source>
</evidence>
<dbReference type="GeneID" id="92382206"/>
<dbReference type="AlphaFoldDB" id="A0A1G4I3Z1"/>
<proteinExistence type="predicted"/>
<dbReference type="RefSeq" id="XP_067077918.1">
    <property type="nucleotide sequence ID" value="XM_067221817.1"/>
</dbReference>